<sequence length="645" mass="72519">MSLVKLPYELVSYVVDYLELSDVFSLSLSCKKFLFLFQEANISKWLLESKAPYSKEARDARVNKRYASGLRRLTKRQRAVASVSPYLVAVVAFSEHWMYENGILCYVRNHNLRILDLHHPGSHEIVVDIAKLLLEAVQDPQPRRKCKFQLLYYSHNIVSCVYKQRRHNDSGQRSNWLVAVNPREARIVAVRQLVSTSRLFVRNNNEFLFYGTTYEAVDGYDRWAIGGFDIRAGAGTSESASTWLGLLNIPMVIGTDIGATVCFEIFGGYFYGVSNQGNFQDETGDWISYYSCFRFPLARQGFQKFKALPRERIWRRNHTEGPIDDRWTFLRIFEDESTGELKAIESRKEWLAGSISARRTYYTTPISFDDPTEGSVTGRSLEGTGSTTSAAKNRQATVPRTRLRDPNTVHPGDDRFTFAVNLSKCPIRSYHPPCHTFIDLVDESDPFNPADQRIRLRGGSRHPRSPGGLARPECLPAAQGELDSRAALLRQIDGLYKSESNLFWPPKPNSADPDPALAELYAMLSPPGHFGSLRGSWDERSIVYATGNRAGGIQALIFLSFDPAIYLNGTPPYSGSSSLGGKSKEKGSNTAKKGPLPQSDTTCCLGEGFNLGQSTSGTHQDNEVSWRRFEPAAYREISRGYHFAL</sequence>
<dbReference type="PANTHER" id="PTHR34098:SF1">
    <property type="entry name" value="F-BOX ONLY PROTEIN 47"/>
    <property type="match status" value="1"/>
</dbReference>
<gene>
    <name evidence="3" type="ORF">B0T15DRAFT_509532</name>
</gene>
<dbReference type="SUPFAM" id="SSF81383">
    <property type="entry name" value="F-box domain"/>
    <property type="match status" value="1"/>
</dbReference>
<evidence type="ECO:0000313" key="4">
    <source>
        <dbReference type="Proteomes" id="UP001273166"/>
    </source>
</evidence>
<feature type="compositionally biased region" description="Basic and acidic residues" evidence="1">
    <location>
        <begin position="402"/>
        <end position="411"/>
    </location>
</feature>
<name>A0AAJ0H0E9_9PEZI</name>
<organism evidence="3 4">
    <name type="scientific">Chaetomium strumarium</name>
    <dbReference type="NCBI Taxonomy" id="1170767"/>
    <lineage>
        <taxon>Eukaryota</taxon>
        <taxon>Fungi</taxon>
        <taxon>Dikarya</taxon>
        <taxon>Ascomycota</taxon>
        <taxon>Pezizomycotina</taxon>
        <taxon>Sordariomycetes</taxon>
        <taxon>Sordariomycetidae</taxon>
        <taxon>Sordariales</taxon>
        <taxon>Chaetomiaceae</taxon>
        <taxon>Chaetomium</taxon>
    </lineage>
</organism>
<comment type="caution">
    <text evidence="3">The sequence shown here is derived from an EMBL/GenBank/DDBJ whole genome shotgun (WGS) entry which is preliminary data.</text>
</comment>
<feature type="region of interest" description="Disordered" evidence="1">
    <location>
        <begin position="372"/>
        <end position="411"/>
    </location>
</feature>
<protein>
    <recommendedName>
        <fullName evidence="2">F-box domain-containing protein</fullName>
    </recommendedName>
</protein>
<dbReference type="InterPro" id="IPR001810">
    <property type="entry name" value="F-box_dom"/>
</dbReference>
<feature type="compositionally biased region" description="Basic residues" evidence="1">
    <location>
        <begin position="455"/>
        <end position="464"/>
    </location>
</feature>
<dbReference type="RefSeq" id="XP_062724925.1">
    <property type="nucleotide sequence ID" value="XM_062867795.1"/>
</dbReference>
<dbReference type="AlphaFoldDB" id="A0AAJ0H0E9"/>
<dbReference type="PANTHER" id="PTHR34098">
    <property type="entry name" value="F-BOX ONLY PROTEIN 47"/>
    <property type="match status" value="1"/>
</dbReference>
<evidence type="ECO:0000313" key="3">
    <source>
        <dbReference type="EMBL" id="KAK3309145.1"/>
    </source>
</evidence>
<keyword evidence="4" id="KW-1185">Reference proteome</keyword>
<dbReference type="Pfam" id="PF00646">
    <property type="entry name" value="F-box"/>
    <property type="match status" value="1"/>
</dbReference>
<dbReference type="GeneID" id="87886624"/>
<evidence type="ECO:0000256" key="1">
    <source>
        <dbReference type="SAM" id="MobiDB-lite"/>
    </source>
</evidence>
<feature type="region of interest" description="Disordered" evidence="1">
    <location>
        <begin position="453"/>
        <end position="473"/>
    </location>
</feature>
<feature type="region of interest" description="Disordered" evidence="1">
    <location>
        <begin position="574"/>
        <end position="599"/>
    </location>
</feature>
<dbReference type="InterPro" id="IPR038946">
    <property type="entry name" value="FBXO47"/>
</dbReference>
<reference evidence="3" key="1">
    <citation type="journal article" date="2023" name="Mol. Phylogenet. Evol.">
        <title>Genome-scale phylogeny and comparative genomics of the fungal order Sordariales.</title>
        <authorList>
            <person name="Hensen N."/>
            <person name="Bonometti L."/>
            <person name="Westerberg I."/>
            <person name="Brannstrom I.O."/>
            <person name="Guillou S."/>
            <person name="Cros-Aarteil S."/>
            <person name="Calhoun S."/>
            <person name="Haridas S."/>
            <person name="Kuo A."/>
            <person name="Mondo S."/>
            <person name="Pangilinan J."/>
            <person name="Riley R."/>
            <person name="LaButti K."/>
            <person name="Andreopoulos B."/>
            <person name="Lipzen A."/>
            <person name="Chen C."/>
            <person name="Yan M."/>
            <person name="Daum C."/>
            <person name="Ng V."/>
            <person name="Clum A."/>
            <person name="Steindorff A."/>
            <person name="Ohm R.A."/>
            <person name="Martin F."/>
            <person name="Silar P."/>
            <person name="Natvig D.O."/>
            <person name="Lalanne C."/>
            <person name="Gautier V."/>
            <person name="Ament-Velasquez S.L."/>
            <person name="Kruys A."/>
            <person name="Hutchinson M.I."/>
            <person name="Powell A.J."/>
            <person name="Barry K."/>
            <person name="Miller A.N."/>
            <person name="Grigoriev I.V."/>
            <person name="Debuchy R."/>
            <person name="Gladieux P."/>
            <person name="Hiltunen Thoren M."/>
            <person name="Johannesson H."/>
        </authorList>
    </citation>
    <scope>NUCLEOTIDE SEQUENCE</scope>
    <source>
        <strain evidence="3">CBS 333.67</strain>
    </source>
</reference>
<proteinExistence type="predicted"/>
<dbReference type="Proteomes" id="UP001273166">
    <property type="component" value="Unassembled WGS sequence"/>
</dbReference>
<feature type="domain" description="F-box" evidence="2">
    <location>
        <begin position="1"/>
        <end position="46"/>
    </location>
</feature>
<reference evidence="3" key="2">
    <citation type="submission" date="2023-06" db="EMBL/GenBank/DDBJ databases">
        <authorList>
            <consortium name="Lawrence Berkeley National Laboratory"/>
            <person name="Mondo S.J."/>
            <person name="Hensen N."/>
            <person name="Bonometti L."/>
            <person name="Westerberg I."/>
            <person name="Brannstrom I.O."/>
            <person name="Guillou S."/>
            <person name="Cros-Aarteil S."/>
            <person name="Calhoun S."/>
            <person name="Haridas S."/>
            <person name="Kuo A."/>
            <person name="Pangilinan J."/>
            <person name="Riley R."/>
            <person name="Labutti K."/>
            <person name="Andreopoulos B."/>
            <person name="Lipzen A."/>
            <person name="Chen C."/>
            <person name="Yanf M."/>
            <person name="Daum C."/>
            <person name="Ng V."/>
            <person name="Clum A."/>
            <person name="Steindorff A."/>
            <person name="Ohm R."/>
            <person name="Martin F."/>
            <person name="Silar P."/>
            <person name="Natvig D."/>
            <person name="Lalanne C."/>
            <person name="Gautier V."/>
            <person name="Ament-Velasquez S.L."/>
            <person name="Kruys A."/>
            <person name="Hutchinson M.I."/>
            <person name="Powell A.J."/>
            <person name="Barry K."/>
            <person name="Miller A.N."/>
            <person name="Grigoriev I.V."/>
            <person name="Debuchy R."/>
            <person name="Gladieux P."/>
            <person name="Thoren M.H."/>
            <person name="Johannesson H."/>
        </authorList>
    </citation>
    <scope>NUCLEOTIDE SEQUENCE</scope>
    <source>
        <strain evidence="3">CBS 333.67</strain>
    </source>
</reference>
<dbReference type="EMBL" id="JAUDZG010000002">
    <property type="protein sequence ID" value="KAK3309145.1"/>
    <property type="molecule type" value="Genomic_DNA"/>
</dbReference>
<dbReference type="PROSITE" id="PS50181">
    <property type="entry name" value="FBOX"/>
    <property type="match status" value="1"/>
</dbReference>
<feature type="compositionally biased region" description="Polar residues" evidence="1">
    <location>
        <begin position="374"/>
        <end position="398"/>
    </location>
</feature>
<dbReference type="InterPro" id="IPR036047">
    <property type="entry name" value="F-box-like_dom_sf"/>
</dbReference>
<accession>A0AAJ0H0E9</accession>
<evidence type="ECO:0000259" key="2">
    <source>
        <dbReference type="PROSITE" id="PS50181"/>
    </source>
</evidence>